<protein>
    <submittedName>
        <fullName evidence="1">Uncharacterized protein</fullName>
    </submittedName>
</protein>
<evidence type="ECO:0000313" key="2">
    <source>
        <dbReference type="Proteomes" id="UP001596242"/>
    </source>
</evidence>
<dbReference type="Proteomes" id="UP001596242">
    <property type="component" value="Unassembled WGS sequence"/>
</dbReference>
<sequence>MARYGGQATASGATISSNGRRAVIRQVLADRLDILLGDKTALDRLDEAARELVLARGPKGSADLMTVFASHVVALASTVAESTRAPDSVFSTLIRTQVTQARRLRQAERSLSADD</sequence>
<reference evidence="2" key="1">
    <citation type="journal article" date="2019" name="Int. J. Syst. Evol. Microbiol.">
        <title>The Global Catalogue of Microorganisms (GCM) 10K type strain sequencing project: providing services to taxonomists for standard genome sequencing and annotation.</title>
        <authorList>
            <consortium name="The Broad Institute Genomics Platform"/>
            <consortium name="The Broad Institute Genome Sequencing Center for Infectious Disease"/>
            <person name="Wu L."/>
            <person name="Ma J."/>
        </authorList>
    </citation>
    <scope>NUCLEOTIDE SEQUENCE [LARGE SCALE GENOMIC DNA]</scope>
    <source>
        <strain evidence="2">JCM 12763</strain>
    </source>
</reference>
<name>A0ABW1MBX8_9ACTN</name>
<gene>
    <name evidence="1" type="ORF">ACFP50_35660</name>
</gene>
<accession>A0ABW1MBX8</accession>
<evidence type="ECO:0000313" key="1">
    <source>
        <dbReference type="EMBL" id="MFC6060547.1"/>
    </source>
</evidence>
<organism evidence="1 2">
    <name type="scientific">Streptomyces pratens</name>
    <dbReference type="NCBI Taxonomy" id="887456"/>
    <lineage>
        <taxon>Bacteria</taxon>
        <taxon>Bacillati</taxon>
        <taxon>Actinomycetota</taxon>
        <taxon>Actinomycetes</taxon>
        <taxon>Kitasatosporales</taxon>
        <taxon>Streptomycetaceae</taxon>
        <taxon>Streptomyces</taxon>
    </lineage>
</organism>
<comment type="caution">
    <text evidence="1">The sequence shown here is derived from an EMBL/GenBank/DDBJ whole genome shotgun (WGS) entry which is preliminary data.</text>
</comment>
<dbReference type="RefSeq" id="WP_386406802.1">
    <property type="nucleotide sequence ID" value="NZ_JBHSPT010000132.1"/>
</dbReference>
<keyword evidence="2" id="KW-1185">Reference proteome</keyword>
<dbReference type="EMBL" id="JBHSPT010000132">
    <property type="protein sequence ID" value="MFC6060547.1"/>
    <property type="molecule type" value="Genomic_DNA"/>
</dbReference>
<proteinExistence type="predicted"/>